<evidence type="ECO:0000313" key="3">
    <source>
        <dbReference type="RefSeq" id="XP_030546413.1"/>
    </source>
</evidence>
<accession>A0A8B8QIR7</accession>
<dbReference type="AlphaFoldDB" id="A0A8B8QIR7"/>
<dbReference type="GeneID" id="115752400"/>
<dbReference type="PANTHER" id="PTHR46371">
    <property type="entry name" value="OS04G0464100 PROTEIN"/>
    <property type="match status" value="1"/>
</dbReference>
<reference evidence="3" key="1">
    <citation type="submission" date="2025-08" db="UniProtKB">
        <authorList>
            <consortium name="RefSeq"/>
        </authorList>
    </citation>
    <scope>IDENTIFICATION</scope>
    <source>
        <tissue evidence="3">Leaf</tissue>
    </source>
</reference>
<evidence type="ECO:0000313" key="2">
    <source>
        <dbReference type="Proteomes" id="UP000827889"/>
    </source>
</evidence>
<proteinExistence type="predicted"/>
<dbReference type="RefSeq" id="XP_030546413.1">
    <property type="nucleotide sequence ID" value="XM_030690553.1"/>
</dbReference>
<sequence>MLALAMRCVLRVFCLLIRFCSIHLQMKIVMKVEMSCGKCRTKALQIAAQADGAEFVGFDEERRDEVVVMGRGVDAVKIVSALRKKVGKTRLISVED</sequence>
<dbReference type="OrthoDB" id="692882at2759"/>
<dbReference type="Proteomes" id="UP000827889">
    <property type="component" value="Chromosome 3"/>
</dbReference>
<protein>
    <submittedName>
        <fullName evidence="3">Disease resistance protein RGA5-like</fullName>
    </submittedName>
</protein>
<dbReference type="Gene3D" id="3.30.70.100">
    <property type="match status" value="1"/>
</dbReference>
<feature type="chain" id="PRO_5034137370" evidence="1">
    <location>
        <begin position="25"/>
        <end position="96"/>
    </location>
</feature>
<feature type="signal peptide" evidence="1">
    <location>
        <begin position="1"/>
        <end position="24"/>
    </location>
</feature>
<gene>
    <name evidence="3" type="primary">LOC115752400</name>
</gene>
<dbReference type="InterPro" id="IPR044296">
    <property type="entry name" value="HIPP46"/>
</dbReference>
<name>A0A8B8QIR7_9MYRT</name>
<keyword evidence="2" id="KW-1185">Reference proteome</keyword>
<organism evidence="2 3">
    <name type="scientific">Rhodamnia argentea</name>
    <dbReference type="NCBI Taxonomy" id="178133"/>
    <lineage>
        <taxon>Eukaryota</taxon>
        <taxon>Viridiplantae</taxon>
        <taxon>Streptophyta</taxon>
        <taxon>Embryophyta</taxon>
        <taxon>Tracheophyta</taxon>
        <taxon>Spermatophyta</taxon>
        <taxon>Magnoliopsida</taxon>
        <taxon>eudicotyledons</taxon>
        <taxon>Gunneridae</taxon>
        <taxon>Pentapetalae</taxon>
        <taxon>rosids</taxon>
        <taxon>malvids</taxon>
        <taxon>Myrtales</taxon>
        <taxon>Myrtaceae</taxon>
        <taxon>Myrtoideae</taxon>
        <taxon>Myrteae</taxon>
        <taxon>Australasian group</taxon>
        <taxon>Rhodamnia</taxon>
    </lineage>
</organism>
<evidence type="ECO:0000256" key="1">
    <source>
        <dbReference type="SAM" id="SignalP"/>
    </source>
</evidence>
<dbReference type="KEGG" id="rarg:115752400"/>
<keyword evidence="1" id="KW-0732">Signal</keyword>